<dbReference type="SUPFAM" id="SSF48695">
    <property type="entry name" value="Multiheme cytochromes"/>
    <property type="match status" value="1"/>
</dbReference>
<evidence type="ECO:0000313" key="2">
    <source>
        <dbReference type="Proteomes" id="UP000596092"/>
    </source>
</evidence>
<accession>A0A7T5VE85</accession>
<organism evidence="1 2">
    <name type="scientific">Desulfobulbus oligotrophicus</name>
    <dbReference type="NCBI Taxonomy" id="1909699"/>
    <lineage>
        <taxon>Bacteria</taxon>
        <taxon>Pseudomonadati</taxon>
        <taxon>Thermodesulfobacteriota</taxon>
        <taxon>Desulfobulbia</taxon>
        <taxon>Desulfobulbales</taxon>
        <taxon>Desulfobulbaceae</taxon>
        <taxon>Desulfobulbus</taxon>
    </lineage>
</organism>
<protein>
    <submittedName>
        <fullName evidence="1">C_GCAxxG_C_C family protein</fullName>
    </submittedName>
</protein>
<dbReference type="Proteomes" id="UP000596092">
    <property type="component" value="Chromosome"/>
</dbReference>
<sequence length="168" mass="18473">MQPDEMQRKAIELFTQRLHCSQVLALIGLEKLGISDPSVIKALGAFGGGIGGTGHICGALVGAVSVIGSLYSRGSLEEKENPRMWAATKEVKKHFDELTAPHGGINCCQIARVDWLDRDQVKNFYTNPDSRRRHCIHVVGETAKALGELLEREAEYMAAKQARQKTET</sequence>
<dbReference type="Pfam" id="PF09719">
    <property type="entry name" value="C_GCAxxG_C_C"/>
    <property type="match status" value="1"/>
</dbReference>
<dbReference type="InterPro" id="IPR010181">
    <property type="entry name" value="CGCAxxGCC_motif"/>
</dbReference>
<keyword evidence="2" id="KW-1185">Reference proteome</keyword>
<reference evidence="1 2" key="1">
    <citation type="submission" date="2020-05" db="EMBL/GenBank/DDBJ databases">
        <title>Complete genome of Desulfobulbus oligotrophicus.</title>
        <authorList>
            <person name="Podar M."/>
        </authorList>
    </citation>
    <scope>NUCLEOTIDE SEQUENCE [LARGE SCALE GENOMIC DNA]</scope>
    <source>
        <strain evidence="1 2">Prop6</strain>
    </source>
</reference>
<dbReference type="RefSeq" id="WP_199262333.1">
    <property type="nucleotide sequence ID" value="NZ_CP054140.1"/>
</dbReference>
<dbReference type="NCBIfam" id="TIGR01909">
    <property type="entry name" value="C_GCAxxG_C_C"/>
    <property type="match status" value="1"/>
</dbReference>
<gene>
    <name evidence="1" type="ORF">HP555_10710</name>
</gene>
<dbReference type="EMBL" id="CP054140">
    <property type="protein sequence ID" value="QQG66299.1"/>
    <property type="molecule type" value="Genomic_DNA"/>
</dbReference>
<proteinExistence type="predicted"/>
<evidence type="ECO:0000313" key="1">
    <source>
        <dbReference type="EMBL" id="QQG66299.1"/>
    </source>
</evidence>
<name>A0A7T5VE85_9BACT</name>
<dbReference type="KEGG" id="dog:HP555_10710"/>
<dbReference type="AlphaFoldDB" id="A0A7T5VE85"/>
<dbReference type="InterPro" id="IPR036280">
    <property type="entry name" value="Multihaem_cyt_sf"/>
</dbReference>